<dbReference type="Pfam" id="PF25461">
    <property type="entry name" value="Beta-barrel_SelB"/>
    <property type="match status" value="1"/>
</dbReference>
<dbReference type="InterPro" id="IPR004535">
    <property type="entry name" value="Transl_elong_SelB"/>
</dbReference>
<dbReference type="NCBIfam" id="TIGR00475">
    <property type="entry name" value="selB"/>
    <property type="match status" value="1"/>
</dbReference>
<evidence type="ECO:0000256" key="4">
    <source>
        <dbReference type="ARBA" id="ARBA00022741"/>
    </source>
</evidence>
<dbReference type="Proteomes" id="UP000326354">
    <property type="component" value="Chromosome"/>
</dbReference>
<sequence length="629" mass="70383">MDIFNVIIGTAGHIDHGKSSIVRKLTGINPDRLKEEKERGLTIDLGFAPLALPNGKKVGIIDVPGHEKFIKNMVAGATGIDYVVLVIAADDGVMPQTQEHLEIMELLGIKKGLVAISKVDLVDEELLMLVEEDIREFLQDSFLQEAPICKISATSGSGWDEFCEILFREVQNLTPRSLEGIFRMPIQRVFTSHGHGTVATGIPMAGSVAIGDEVEILPQGILTKVKKIHAYGQDIKTANAGHSTALNLKDVNYQQIKRGNVVSVPGYLKSVPFIEGKFWYSKNHKRHLQHMTPIRFHCGTAEIMGHVSVLGQASLAPGEQGFIQVRLEENVVVAPGDPFILRLSSPMITIGGGVVIDAGHKKLKPFRAQISALQNKSSSIQSDIALVEMRFKEGRICRADEIRKKCLLEEVSFQKIIEELRDKEVIVAVSANPQRYIHGEILAERCTEILDVIRQYLKKNKFKLYMSILDLRNLSKTDSVELDFCLQKMPEVKVEKNKISLKSHQVKLKPAEEEYVNNVEDKFASALFSPPSKKDVLESSQLKNREALVEFLVEKNVLVPITHEIYFHISAIEKAENFIRETIAQNGELISADFRDQIKTSRKFAIPLLDYFDKVGLTVRKDNSRVLKK</sequence>
<dbReference type="OrthoDB" id="9804504at2"/>
<dbReference type="Pfam" id="PF00009">
    <property type="entry name" value="GTP_EFTU"/>
    <property type="match status" value="1"/>
</dbReference>
<dbReference type="CDD" id="cd04171">
    <property type="entry name" value="SelB"/>
    <property type="match status" value="1"/>
</dbReference>
<dbReference type="InterPro" id="IPR057335">
    <property type="entry name" value="Beta-barrel_SelB"/>
</dbReference>
<dbReference type="GO" id="GO:0003723">
    <property type="term" value="F:RNA binding"/>
    <property type="evidence" value="ECO:0007669"/>
    <property type="project" value="InterPro"/>
</dbReference>
<evidence type="ECO:0000256" key="8">
    <source>
        <dbReference type="ARBA" id="ARBA00031615"/>
    </source>
</evidence>
<dbReference type="Gene3D" id="3.40.50.300">
    <property type="entry name" value="P-loop containing nucleotide triphosphate hydrolases"/>
    <property type="match status" value="1"/>
</dbReference>
<dbReference type="Pfam" id="PF03144">
    <property type="entry name" value="GTP_EFTU_D2"/>
    <property type="match status" value="1"/>
</dbReference>
<evidence type="ECO:0000313" key="11">
    <source>
        <dbReference type="Proteomes" id="UP000326354"/>
    </source>
</evidence>
<evidence type="ECO:0000259" key="9">
    <source>
        <dbReference type="PROSITE" id="PS51722"/>
    </source>
</evidence>
<evidence type="ECO:0000256" key="5">
    <source>
        <dbReference type="ARBA" id="ARBA00022917"/>
    </source>
</evidence>
<dbReference type="Gene3D" id="1.10.10.10">
    <property type="entry name" value="Winged helix-like DNA-binding domain superfamily/Winged helix DNA-binding domain"/>
    <property type="match status" value="1"/>
</dbReference>
<dbReference type="NCBIfam" id="TIGR00231">
    <property type="entry name" value="small_GTP"/>
    <property type="match status" value="1"/>
</dbReference>
<gene>
    <name evidence="10" type="ORF">UABAM_02043</name>
</gene>
<name>A0A5S9IMC2_UABAM</name>
<dbReference type="InterPro" id="IPR005225">
    <property type="entry name" value="Small_GTP-bd"/>
</dbReference>
<dbReference type="KEGG" id="uam:UABAM_02043"/>
<dbReference type="EMBL" id="AP019860">
    <property type="protein sequence ID" value="BBM83690.1"/>
    <property type="molecule type" value="Genomic_DNA"/>
</dbReference>
<keyword evidence="6" id="KW-0342">GTP-binding</keyword>
<dbReference type="PANTHER" id="PTHR43721">
    <property type="entry name" value="ELONGATION FACTOR TU-RELATED"/>
    <property type="match status" value="1"/>
</dbReference>
<dbReference type="SUPFAM" id="SSF50447">
    <property type="entry name" value="Translation proteins"/>
    <property type="match status" value="1"/>
</dbReference>
<dbReference type="RefSeq" id="WP_151967881.1">
    <property type="nucleotide sequence ID" value="NZ_AP019860.1"/>
</dbReference>
<evidence type="ECO:0000256" key="2">
    <source>
        <dbReference type="ARBA" id="ARBA00015953"/>
    </source>
</evidence>
<dbReference type="InterPro" id="IPR036388">
    <property type="entry name" value="WH-like_DNA-bd_sf"/>
</dbReference>
<comment type="function">
    <text evidence="7">Translation factor necessary for the incorporation of selenocysteine into proteins. It probably replaces EF-Tu for the insertion of selenocysteine directed by the UGA codon. SelB binds GTP and GDP.</text>
</comment>
<accession>A0A5S9IMC2</accession>
<dbReference type="Gene3D" id="2.40.30.10">
    <property type="entry name" value="Translation factors"/>
    <property type="match status" value="2"/>
</dbReference>
<dbReference type="InterPro" id="IPR000795">
    <property type="entry name" value="T_Tr_GTP-bd_dom"/>
</dbReference>
<dbReference type="GO" id="GO:0003746">
    <property type="term" value="F:translation elongation factor activity"/>
    <property type="evidence" value="ECO:0007669"/>
    <property type="project" value="InterPro"/>
</dbReference>
<dbReference type="Pfam" id="PF09107">
    <property type="entry name" value="WHD_3rd_SelB"/>
    <property type="match status" value="1"/>
</dbReference>
<keyword evidence="3" id="KW-0963">Cytoplasm</keyword>
<dbReference type="GO" id="GO:0001514">
    <property type="term" value="P:selenocysteine incorporation"/>
    <property type="evidence" value="ECO:0007669"/>
    <property type="project" value="InterPro"/>
</dbReference>
<organism evidence="10 11">
    <name type="scientific">Uabimicrobium amorphum</name>
    <dbReference type="NCBI Taxonomy" id="2596890"/>
    <lineage>
        <taxon>Bacteria</taxon>
        <taxon>Pseudomonadati</taxon>
        <taxon>Planctomycetota</taxon>
        <taxon>Candidatus Uabimicrobiia</taxon>
        <taxon>Candidatus Uabimicrobiales</taxon>
        <taxon>Candidatus Uabimicrobiaceae</taxon>
        <taxon>Candidatus Uabimicrobium</taxon>
    </lineage>
</organism>
<dbReference type="GO" id="GO:0005829">
    <property type="term" value="C:cytosol"/>
    <property type="evidence" value="ECO:0007669"/>
    <property type="project" value="TreeGrafter"/>
</dbReference>
<dbReference type="SUPFAM" id="SSF50465">
    <property type="entry name" value="EF-Tu/eEF-1alpha/eIF2-gamma C-terminal domain"/>
    <property type="match status" value="1"/>
</dbReference>
<dbReference type="Gene3D" id="1.10.10.2770">
    <property type="match status" value="1"/>
</dbReference>
<evidence type="ECO:0000256" key="1">
    <source>
        <dbReference type="ARBA" id="ARBA00004496"/>
    </source>
</evidence>
<dbReference type="CDD" id="cd15491">
    <property type="entry name" value="selB_III"/>
    <property type="match status" value="1"/>
</dbReference>
<dbReference type="AlphaFoldDB" id="A0A5S9IMC2"/>
<dbReference type="SUPFAM" id="SSF46785">
    <property type="entry name" value="Winged helix' DNA-binding domain"/>
    <property type="match status" value="1"/>
</dbReference>
<dbReference type="InterPro" id="IPR050055">
    <property type="entry name" value="EF-Tu_GTPase"/>
</dbReference>
<dbReference type="PROSITE" id="PS51722">
    <property type="entry name" value="G_TR_2"/>
    <property type="match status" value="1"/>
</dbReference>
<dbReference type="InterPro" id="IPR036390">
    <property type="entry name" value="WH_DNA-bd_sf"/>
</dbReference>
<evidence type="ECO:0000256" key="3">
    <source>
        <dbReference type="ARBA" id="ARBA00022490"/>
    </source>
</evidence>
<dbReference type="GO" id="GO:0005525">
    <property type="term" value="F:GTP binding"/>
    <property type="evidence" value="ECO:0007669"/>
    <property type="project" value="UniProtKB-KW"/>
</dbReference>
<dbReference type="PRINTS" id="PR00315">
    <property type="entry name" value="ELONGATNFCT"/>
</dbReference>
<keyword evidence="5" id="KW-0648">Protein biosynthesis</keyword>
<dbReference type="InterPro" id="IPR027417">
    <property type="entry name" value="P-loop_NTPase"/>
</dbReference>
<reference evidence="10 11" key="1">
    <citation type="submission" date="2019-08" db="EMBL/GenBank/DDBJ databases">
        <title>Complete genome sequence of Candidatus Uab amorphum.</title>
        <authorList>
            <person name="Shiratori T."/>
            <person name="Suzuki S."/>
            <person name="Kakizawa Y."/>
            <person name="Ishida K."/>
        </authorList>
    </citation>
    <scope>NUCLEOTIDE SEQUENCE [LARGE SCALE GENOMIC DNA]</scope>
    <source>
        <strain evidence="10 11">SRT547</strain>
    </source>
</reference>
<dbReference type="GO" id="GO:0003924">
    <property type="term" value="F:GTPase activity"/>
    <property type="evidence" value="ECO:0007669"/>
    <property type="project" value="InterPro"/>
</dbReference>
<evidence type="ECO:0000256" key="6">
    <source>
        <dbReference type="ARBA" id="ARBA00023134"/>
    </source>
</evidence>
<feature type="domain" description="Tr-type G" evidence="9">
    <location>
        <begin position="3"/>
        <end position="176"/>
    </location>
</feature>
<protein>
    <recommendedName>
        <fullName evidence="2">Selenocysteine-specific elongation factor</fullName>
    </recommendedName>
    <alternativeName>
        <fullName evidence="8">SelB translation factor</fullName>
    </alternativeName>
</protein>
<dbReference type="SUPFAM" id="SSF52540">
    <property type="entry name" value="P-loop containing nucleoside triphosphate hydrolases"/>
    <property type="match status" value="1"/>
</dbReference>
<keyword evidence="4" id="KW-0547">Nucleotide-binding</keyword>
<proteinExistence type="predicted"/>
<comment type="subcellular location">
    <subcellularLocation>
        <location evidence="1">Cytoplasm</location>
    </subcellularLocation>
</comment>
<dbReference type="InterPro" id="IPR015191">
    <property type="entry name" value="SelB_WHD4"/>
</dbReference>
<dbReference type="PANTHER" id="PTHR43721:SF22">
    <property type="entry name" value="ELONGATION FACTOR TU, MITOCHONDRIAL"/>
    <property type="match status" value="1"/>
</dbReference>
<evidence type="ECO:0000313" key="10">
    <source>
        <dbReference type="EMBL" id="BBM83690.1"/>
    </source>
</evidence>
<dbReference type="InterPro" id="IPR009000">
    <property type="entry name" value="Transl_B-barrel_sf"/>
</dbReference>
<keyword evidence="11" id="KW-1185">Reference proteome</keyword>
<evidence type="ECO:0000256" key="7">
    <source>
        <dbReference type="ARBA" id="ARBA00025526"/>
    </source>
</evidence>
<dbReference type="InterPro" id="IPR004161">
    <property type="entry name" value="EFTu-like_2"/>
</dbReference>
<dbReference type="InterPro" id="IPR009001">
    <property type="entry name" value="Transl_elong_EF1A/Init_IF2_C"/>
</dbReference>